<dbReference type="Pfam" id="PF11397">
    <property type="entry name" value="GlcNAc"/>
    <property type="match status" value="2"/>
</dbReference>
<reference evidence="3 4" key="1">
    <citation type="journal article" date="2007" name="Science">
        <title>The Chlamydomonas genome reveals the evolution of key animal and plant functions.</title>
        <authorList>
            <person name="Merchant S.S."/>
            <person name="Prochnik S.E."/>
            <person name="Vallon O."/>
            <person name="Harris E.H."/>
            <person name="Karpowicz S.J."/>
            <person name="Witman G.B."/>
            <person name="Terry A."/>
            <person name="Salamov A."/>
            <person name="Fritz-Laylin L.K."/>
            <person name="Marechal-Drouard L."/>
            <person name="Marshall W.F."/>
            <person name="Qu L.H."/>
            <person name="Nelson D.R."/>
            <person name="Sanderfoot A.A."/>
            <person name="Spalding M.H."/>
            <person name="Kapitonov V.V."/>
            <person name="Ren Q."/>
            <person name="Ferris P."/>
            <person name="Lindquist E."/>
            <person name="Shapiro H."/>
            <person name="Lucas S.M."/>
            <person name="Grimwood J."/>
            <person name="Schmutz J."/>
            <person name="Cardol P."/>
            <person name="Cerutti H."/>
            <person name="Chanfreau G."/>
            <person name="Chen C.L."/>
            <person name="Cognat V."/>
            <person name="Croft M.T."/>
            <person name="Dent R."/>
            <person name="Dutcher S."/>
            <person name="Fernandez E."/>
            <person name="Fukuzawa H."/>
            <person name="Gonzalez-Ballester D."/>
            <person name="Gonzalez-Halphen D."/>
            <person name="Hallmann A."/>
            <person name="Hanikenne M."/>
            <person name="Hippler M."/>
            <person name="Inwood W."/>
            <person name="Jabbari K."/>
            <person name="Kalanon M."/>
            <person name="Kuras R."/>
            <person name="Lefebvre P.A."/>
            <person name="Lemaire S.D."/>
            <person name="Lobanov A.V."/>
            <person name="Lohr M."/>
            <person name="Manuell A."/>
            <person name="Meier I."/>
            <person name="Mets L."/>
            <person name="Mittag M."/>
            <person name="Mittelmeier T."/>
            <person name="Moroney J.V."/>
            <person name="Moseley J."/>
            <person name="Napoli C."/>
            <person name="Nedelcu A.M."/>
            <person name="Niyogi K."/>
            <person name="Novoselov S.V."/>
            <person name="Paulsen I.T."/>
            <person name="Pazour G."/>
            <person name="Purton S."/>
            <person name="Ral J.P."/>
            <person name="Riano-Pachon D.M."/>
            <person name="Riekhof W."/>
            <person name="Rymarquis L."/>
            <person name="Schroda M."/>
            <person name="Stern D."/>
            <person name="Umen J."/>
            <person name="Willows R."/>
            <person name="Wilson N."/>
            <person name="Zimmer S.L."/>
            <person name="Allmer J."/>
            <person name="Balk J."/>
            <person name="Bisova K."/>
            <person name="Chen C.J."/>
            <person name="Elias M."/>
            <person name="Gendler K."/>
            <person name="Hauser C."/>
            <person name="Lamb M.R."/>
            <person name="Ledford H."/>
            <person name="Long J.C."/>
            <person name="Minagawa J."/>
            <person name="Page M.D."/>
            <person name="Pan J."/>
            <person name="Pootakham W."/>
            <person name="Roje S."/>
            <person name="Rose A."/>
            <person name="Stahlberg E."/>
            <person name="Terauchi A.M."/>
            <person name="Yang P."/>
            <person name="Ball S."/>
            <person name="Bowler C."/>
            <person name="Dieckmann C.L."/>
            <person name="Gladyshev V.N."/>
            <person name="Green P."/>
            <person name="Jorgensen R."/>
            <person name="Mayfield S."/>
            <person name="Mueller-Roeber B."/>
            <person name="Rajamani S."/>
            <person name="Sayre R.T."/>
            <person name="Brokstein P."/>
            <person name="Dubchak I."/>
            <person name="Goodstein D."/>
            <person name="Hornick L."/>
            <person name="Huang Y.W."/>
            <person name="Jhaveri J."/>
            <person name="Luo Y."/>
            <person name="Martinez D."/>
            <person name="Ngau W.C."/>
            <person name="Otillar B."/>
            <person name="Poliakov A."/>
            <person name="Porter A."/>
            <person name="Szajkowski L."/>
            <person name="Werner G."/>
            <person name="Zhou K."/>
            <person name="Grigoriev I.V."/>
            <person name="Rokhsar D.S."/>
            <person name="Grossman A.R."/>
        </authorList>
    </citation>
    <scope>NUCLEOTIDE SEQUENCE [LARGE SCALE GENOMIC DNA]</scope>
    <source>
        <strain evidence="4">CC-503</strain>
    </source>
</reference>
<dbReference type="SUPFAM" id="SSF53448">
    <property type="entry name" value="Nucleotide-diphospho-sugar transferases"/>
    <property type="match status" value="1"/>
</dbReference>
<dbReference type="Gramene" id="PNW72462">
    <property type="protein sequence ID" value="PNW72462"/>
    <property type="gene ID" value="CHLRE_16g682475v5"/>
</dbReference>
<dbReference type="InParanoid" id="A0A2K3CW04"/>
<proteinExistence type="predicted"/>
<dbReference type="InterPro" id="IPR029044">
    <property type="entry name" value="Nucleotide-diphossugar_trans"/>
</dbReference>
<feature type="compositionally biased region" description="Acidic residues" evidence="1">
    <location>
        <begin position="381"/>
        <end position="397"/>
    </location>
</feature>
<dbReference type="PANTHER" id="PTHR34496">
    <property type="entry name" value="GLCNAC TRANSFERASE-RELATED"/>
    <property type="match status" value="1"/>
</dbReference>
<dbReference type="GO" id="GO:0010265">
    <property type="term" value="P:SCF complex assembly"/>
    <property type="evidence" value="ECO:0000318"/>
    <property type="project" value="GO_Central"/>
</dbReference>
<evidence type="ECO:0000313" key="4">
    <source>
        <dbReference type="Proteomes" id="UP000006906"/>
    </source>
</evidence>
<sequence length="481" mass="52215">MRAPKLTAGAAAEARALAQISKTDRQFLSAFLFIIACTALFLWIHHNSMETIFVSVASYRDGECVDTLVDLFRKAARPELVYVGVVTFTAAGDTSSGERCEAPQLEPYEQNIRRINMNHTLSRGLSMARHHAAKLHRDQKYLLQIDAHMTFAAGWDAELLRMIKSVPSKKPLITTYPASDEDTSSTDVPVTCRATWLTGEGEEGVLRLAAALEPAPQPGEFLPVPFAAGAFLFGPAAVLHEVPHDPGLSYLFHGEEELYSARLWTSGWDLYTPDMNVLYHNYARGGSHSASSRYGNKYWRDLMARPEYSDSRRDSLRKVAQLMSGSYTGPDTQYGMGSARPLADWWAYAGLDPTDTHTGADGSKFCESLRYGTAGVKLLSGEDEPQQQQPEEAEEAAEGASGGSEGSDLSGAARASHTQRTHDKHGTKRRATGRHDRSRGGSGSGGSSGSERTLAKGRQAVAGAQAVYDRQRAAAGGDRGP</sequence>
<name>A0A2K3CW04_CHLRE</name>
<feature type="compositionally biased region" description="Basic residues" evidence="1">
    <location>
        <begin position="417"/>
        <end position="432"/>
    </location>
</feature>
<evidence type="ECO:0000256" key="1">
    <source>
        <dbReference type="SAM" id="MobiDB-lite"/>
    </source>
</evidence>
<dbReference type="Proteomes" id="UP000006906">
    <property type="component" value="Chromosome 16"/>
</dbReference>
<accession>A0A2K3CW04</accession>
<dbReference type="AlphaFoldDB" id="A0A2K3CW04"/>
<feature type="region of interest" description="Disordered" evidence="1">
    <location>
        <begin position="381"/>
        <end position="481"/>
    </location>
</feature>
<dbReference type="PANTHER" id="PTHR34496:SF9">
    <property type="entry name" value="[SKP1-PROTEIN]-HYDROXYPROLINE N-ACETYLGLUCOSAMINYLTRANSFERASE"/>
    <property type="match status" value="1"/>
</dbReference>
<keyword evidence="2" id="KW-0812">Transmembrane</keyword>
<feature type="transmembrane region" description="Helical" evidence="2">
    <location>
        <begin position="26"/>
        <end position="44"/>
    </location>
</feature>
<dbReference type="OrthoDB" id="76265at2759"/>
<evidence type="ECO:0000256" key="2">
    <source>
        <dbReference type="SAM" id="Phobius"/>
    </source>
</evidence>
<dbReference type="EMBL" id="CM008977">
    <property type="protein sequence ID" value="PNW72462.1"/>
    <property type="molecule type" value="Genomic_DNA"/>
</dbReference>
<dbReference type="GeneID" id="66056723"/>
<dbReference type="RefSeq" id="XP_042916256.1">
    <property type="nucleotide sequence ID" value="XM_043071465.1"/>
</dbReference>
<dbReference type="GO" id="GO:0005737">
    <property type="term" value="C:cytoplasm"/>
    <property type="evidence" value="ECO:0000318"/>
    <property type="project" value="GO_Central"/>
</dbReference>
<dbReference type="InterPro" id="IPR021067">
    <property type="entry name" value="Glycosyltransferase"/>
</dbReference>
<evidence type="ECO:0000313" key="3">
    <source>
        <dbReference type="EMBL" id="PNW72462.1"/>
    </source>
</evidence>
<protein>
    <submittedName>
        <fullName evidence="3">Uncharacterized protein</fullName>
    </submittedName>
</protein>
<dbReference type="GO" id="GO:0033830">
    <property type="term" value="F:Skp1-protein-hydroxyproline N-acetylglucosaminyltransferase activity"/>
    <property type="evidence" value="ECO:0000318"/>
    <property type="project" value="GO_Central"/>
</dbReference>
<gene>
    <name evidence="3" type="ORF">CHLRE_16g682475v5</name>
</gene>
<keyword evidence="2" id="KW-0472">Membrane</keyword>
<dbReference type="KEGG" id="cre:CHLRE_16g682475v5"/>
<keyword evidence="4" id="KW-1185">Reference proteome</keyword>
<dbReference type="STRING" id="3055.A0A2K3CW04"/>
<keyword evidence="2" id="KW-1133">Transmembrane helix</keyword>
<dbReference type="OMA" id="FRKWESI"/>
<organism evidence="3 4">
    <name type="scientific">Chlamydomonas reinhardtii</name>
    <name type="common">Chlamydomonas smithii</name>
    <dbReference type="NCBI Taxonomy" id="3055"/>
    <lineage>
        <taxon>Eukaryota</taxon>
        <taxon>Viridiplantae</taxon>
        <taxon>Chlorophyta</taxon>
        <taxon>core chlorophytes</taxon>
        <taxon>Chlorophyceae</taxon>
        <taxon>CS clade</taxon>
        <taxon>Chlamydomonadales</taxon>
        <taxon>Chlamydomonadaceae</taxon>
        <taxon>Chlamydomonas</taxon>
    </lineage>
</organism>